<dbReference type="Gene3D" id="1.20.120.520">
    <property type="entry name" value="nmb1532 protein domain like"/>
    <property type="match status" value="1"/>
</dbReference>
<evidence type="ECO:0000313" key="3">
    <source>
        <dbReference type="Proteomes" id="UP000199601"/>
    </source>
</evidence>
<name>A0A0U1DSD5_9MYCO</name>
<keyword evidence="3" id="KW-1185">Reference proteome</keyword>
<protein>
    <recommendedName>
        <fullName evidence="1">Hemerythrin-like domain-containing protein</fullName>
    </recommendedName>
</protein>
<gene>
    <name evidence="2" type="ORF">BN000_05424</name>
</gene>
<dbReference type="RefSeq" id="WP_141659285.1">
    <property type="nucleotide sequence ID" value="NZ_CTEC01000002.1"/>
</dbReference>
<dbReference type="Pfam" id="PF01814">
    <property type="entry name" value="Hemerythrin"/>
    <property type="match status" value="1"/>
</dbReference>
<dbReference type="Proteomes" id="UP000199601">
    <property type="component" value="Unassembled WGS sequence"/>
</dbReference>
<evidence type="ECO:0000313" key="2">
    <source>
        <dbReference type="EMBL" id="CQD21965.1"/>
    </source>
</evidence>
<feature type="domain" description="Hemerythrin-like" evidence="1">
    <location>
        <begin position="31"/>
        <end position="131"/>
    </location>
</feature>
<reference evidence="3" key="1">
    <citation type="submission" date="2015-03" db="EMBL/GenBank/DDBJ databases">
        <authorList>
            <person name="Urmite Genomes"/>
        </authorList>
    </citation>
    <scope>NUCLEOTIDE SEQUENCE [LARGE SCALE GENOMIC DNA]</scope>
    <source>
        <strain evidence="3">CSUR P1344</strain>
    </source>
</reference>
<organism evidence="2 3">
    <name type="scientific">Mycobacterium europaeum</name>
    <dbReference type="NCBI Taxonomy" id="761804"/>
    <lineage>
        <taxon>Bacteria</taxon>
        <taxon>Bacillati</taxon>
        <taxon>Actinomycetota</taxon>
        <taxon>Actinomycetes</taxon>
        <taxon>Mycobacteriales</taxon>
        <taxon>Mycobacteriaceae</taxon>
        <taxon>Mycobacterium</taxon>
        <taxon>Mycobacterium simiae complex</taxon>
    </lineage>
</organism>
<dbReference type="InterPro" id="IPR012312">
    <property type="entry name" value="Hemerythrin-like"/>
</dbReference>
<accession>A0A0U1DSD5</accession>
<proteinExistence type="predicted"/>
<dbReference type="EMBL" id="CTEC01000002">
    <property type="protein sequence ID" value="CQD21965.1"/>
    <property type="molecule type" value="Genomic_DNA"/>
</dbReference>
<dbReference type="AlphaFoldDB" id="A0A0U1DSD5"/>
<dbReference type="OrthoDB" id="9793637at2"/>
<evidence type="ECO:0000259" key="1">
    <source>
        <dbReference type="Pfam" id="PF01814"/>
    </source>
</evidence>
<sequence>MIAFPEHNYTVVNVDDEVCSMTNAWGPSDLADAFKEDHAVLGRGLHEVSEHLRAGDDRAAKARGERLDREAGAHIAFEEQFFYPALRRMLGDAEVDDLYGEHREGLSVIKALAELPEGAELSETDRQTLLHASESTEVHVAECGELFGVMGRIPLEEQKALHRELVALRERAPRWTEFAAARE</sequence>